<accession>A0AA37TID1</accession>
<reference evidence="3" key="1">
    <citation type="journal article" date="2019" name="Int. J. Syst. Evol. Microbiol.">
        <title>The Global Catalogue of Microorganisms (GCM) 10K type strain sequencing project: providing services to taxonomists for standard genome sequencing and annotation.</title>
        <authorList>
            <consortium name="The Broad Institute Genomics Platform"/>
            <consortium name="The Broad Institute Genome Sequencing Center for Infectious Disease"/>
            <person name="Wu L."/>
            <person name="Ma J."/>
        </authorList>
    </citation>
    <scope>NUCLEOTIDE SEQUENCE [LARGE SCALE GENOMIC DNA]</scope>
    <source>
        <strain evidence="3">NBRC 103632</strain>
    </source>
</reference>
<dbReference type="EMBL" id="BSPL01000013">
    <property type="protein sequence ID" value="GLS70036.1"/>
    <property type="molecule type" value="Genomic_DNA"/>
</dbReference>
<gene>
    <name evidence="2" type="ORF">GCM10007890_20490</name>
</gene>
<proteinExistence type="predicted"/>
<protein>
    <submittedName>
        <fullName evidence="2">Uncharacterized protein</fullName>
    </submittedName>
</protein>
<name>A0AA37TID1_9HYPH</name>
<evidence type="ECO:0000313" key="3">
    <source>
        <dbReference type="Proteomes" id="UP001157440"/>
    </source>
</evidence>
<evidence type="ECO:0000256" key="1">
    <source>
        <dbReference type="SAM" id="MobiDB-lite"/>
    </source>
</evidence>
<organism evidence="2 3">
    <name type="scientific">Methylobacterium tardum</name>
    <dbReference type="NCBI Taxonomy" id="374432"/>
    <lineage>
        <taxon>Bacteria</taxon>
        <taxon>Pseudomonadati</taxon>
        <taxon>Pseudomonadota</taxon>
        <taxon>Alphaproteobacteria</taxon>
        <taxon>Hyphomicrobiales</taxon>
        <taxon>Methylobacteriaceae</taxon>
        <taxon>Methylobacterium</taxon>
    </lineage>
</organism>
<keyword evidence="3" id="KW-1185">Reference proteome</keyword>
<evidence type="ECO:0000313" key="2">
    <source>
        <dbReference type="EMBL" id="GLS70036.1"/>
    </source>
</evidence>
<dbReference type="Proteomes" id="UP001157440">
    <property type="component" value="Unassembled WGS sequence"/>
</dbReference>
<dbReference type="AlphaFoldDB" id="A0AA37TID1"/>
<sequence>MTVFTIVPSAPPQPGRPVRDRPVGRQGALLEQLARELNVPAETFLDEPPDGDAGELFALVRHWLAIGDSQARRRVLSLARQEAERSGYSEVA</sequence>
<comment type="caution">
    <text evidence="2">The sequence shown here is derived from an EMBL/GenBank/DDBJ whole genome shotgun (WGS) entry which is preliminary data.</text>
</comment>
<feature type="region of interest" description="Disordered" evidence="1">
    <location>
        <begin position="1"/>
        <end position="22"/>
    </location>
</feature>